<protein>
    <submittedName>
        <fullName evidence="2">Uncharacterized protein</fullName>
    </submittedName>
</protein>
<dbReference type="SMART" id="SM00855">
    <property type="entry name" value="PGAM"/>
    <property type="match status" value="1"/>
</dbReference>
<dbReference type="PANTHER" id="PTHR20935">
    <property type="entry name" value="PHOSPHOGLYCERATE MUTASE-RELATED"/>
    <property type="match status" value="1"/>
</dbReference>
<dbReference type="PANTHER" id="PTHR20935:SF0">
    <property type="entry name" value="SERINE_THREONINE-PROTEIN PHOSPHATASE PGAM5, MITOCHONDRIAL"/>
    <property type="match status" value="1"/>
</dbReference>
<dbReference type="InterPro" id="IPR051021">
    <property type="entry name" value="Mito_Ser/Thr_phosphatase"/>
</dbReference>
<evidence type="ECO:0000256" key="1">
    <source>
        <dbReference type="ARBA" id="ARBA00022801"/>
    </source>
</evidence>
<dbReference type="SUPFAM" id="SSF53254">
    <property type="entry name" value="Phosphoglycerate mutase-like"/>
    <property type="match status" value="1"/>
</dbReference>
<keyword evidence="1" id="KW-0378">Hydrolase</keyword>
<dbReference type="STRING" id="1579979.WM2015_2156"/>
<accession>A0A0K0XXU1</accession>
<dbReference type="InterPro" id="IPR029033">
    <property type="entry name" value="His_PPase_superfam"/>
</dbReference>
<dbReference type="Proteomes" id="UP000066624">
    <property type="component" value="Chromosome"/>
</dbReference>
<dbReference type="Gene3D" id="3.40.50.1240">
    <property type="entry name" value="Phosphoglycerate mutase-like"/>
    <property type="match status" value="1"/>
</dbReference>
<evidence type="ECO:0000313" key="2">
    <source>
        <dbReference type="EMBL" id="AKS42519.1"/>
    </source>
</evidence>
<organism evidence="2 3">
    <name type="scientific">Wenzhouxiangella marina</name>
    <dbReference type="NCBI Taxonomy" id="1579979"/>
    <lineage>
        <taxon>Bacteria</taxon>
        <taxon>Pseudomonadati</taxon>
        <taxon>Pseudomonadota</taxon>
        <taxon>Gammaproteobacteria</taxon>
        <taxon>Chromatiales</taxon>
        <taxon>Wenzhouxiangellaceae</taxon>
        <taxon>Wenzhouxiangella</taxon>
    </lineage>
</organism>
<evidence type="ECO:0000313" key="3">
    <source>
        <dbReference type="Proteomes" id="UP000066624"/>
    </source>
</evidence>
<dbReference type="OrthoDB" id="280692at2"/>
<dbReference type="RefSeq" id="WP_049726073.1">
    <property type="nucleotide sequence ID" value="NZ_CP012154.1"/>
</dbReference>
<dbReference type="KEGG" id="wma:WM2015_2156"/>
<reference evidence="2 3" key="1">
    <citation type="submission" date="2015-07" db="EMBL/GenBank/DDBJ databases">
        <authorList>
            <person name="Noorani M."/>
        </authorList>
    </citation>
    <scope>NUCLEOTIDE SEQUENCE [LARGE SCALE GENOMIC DNA]</scope>
    <source>
        <strain evidence="2 3">KCTC 42284</strain>
    </source>
</reference>
<dbReference type="AlphaFoldDB" id="A0A0K0XXU1"/>
<dbReference type="EMBL" id="CP012154">
    <property type="protein sequence ID" value="AKS42519.1"/>
    <property type="molecule type" value="Genomic_DNA"/>
</dbReference>
<dbReference type="InterPro" id="IPR013078">
    <property type="entry name" value="His_Pase_superF_clade-1"/>
</dbReference>
<gene>
    <name evidence="2" type="ORF">WM2015_2156</name>
</gene>
<name>A0A0K0XXU1_9GAMM</name>
<sequence>MSNEVTFGEDRARSVEGRSTVPGASSGRLLLLRHGQGSLGTDDYDRLSPLGREQAERLGQRLRRDYDANWPTWCGSLKRHRQTVAGMKQGEPDRIDASLDEYRVDQLIGSAVAQSESLGLRVPGEDAFADPAAYLMTFLEWFPEVLSVWQNGRLICEGNGDWSGFRKRVLSPLSNWQEELAAGRSLVVVSSAGVISTMTAELLGHDLAWQRDLNIRLYNASLTELALDAQGRWQAVRINCVNHLDDPRITLA</sequence>
<dbReference type="Pfam" id="PF00300">
    <property type="entry name" value="His_Phos_1"/>
    <property type="match status" value="2"/>
</dbReference>
<dbReference type="GO" id="GO:0016787">
    <property type="term" value="F:hydrolase activity"/>
    <property type="evidence" value="ECO:0007669"/>
    <property type="project" value="UniProtKB-KW"/>
</dbReference>
<dbReference type="CDD" id="cd07067">
    <property type="entry name" value="HP_PGM_like"/>
    <property type="match status" value="1"/>
</dbReference>
<keyword evidence="3" id="KW-1185">Reference proteome</keyword>
<proteinExistence type="predicted"/>